<organism evidence="2 3">
    <name type="scientific">Kibdelosporangium banguiense</name>
    <dbReference type="NCBI Taxonomy" id="1365924"/>
    <lineage>
        <taxon>Bacteria</taxon>
        <taxon>Bacillati</taxon>
        <taxon>Actinomycetota</taxon>
        <taxon>Actinomycetes</taxon>
        <taxon>Pseudonocardiales</taxon>
        <taxon>Pseudonocardiaceae</taxon>
        <taxon>Kibdelosporangium</taxon>
    </lineage>
</organism>
<sequence length="139" mass="13866">MNTVQKTLVGLVVAAGATGAIIGSSQATAAPNAAPAPLPEHTAVADAAANSATTAGSLSVTQFFGFNNGMAWYTLSNLPVSAGQAVAVSAVECTGVGNENFDSDAVYTVHNVAVGNGVVKVKANIAYQNKQGICLHYVG</sequence>
<evidence type="ECO:0000256" key="1">
    <source>
        <dbReference type="SAM" id="SignalP"/>
    </source>
</evidence>
<dbReference type="EMBL" id="JAGINW010000001">
    <property type="protein sequence ID" value="MBP2324950.1"/>
    <property type="molecule type" value="Genomic_DNA"/>
</dbReference>
<feature type="chain" id="PRO_5047172626" evidence="1">
    <location>
        <begin position="30"/>
        <end position="139"/>
    </location>
</feature>
<dbReference type="Proteomes" id="UP001519332">
    <property type="component" value="Unassembled WGS sequence"/>
</dbReference>
<feature type="signal peptide" evidence="1">
    <location>
        <begin position="1"/>
        <end position="29"/>
    </location>
</feature>
<keyword evidence="3" id="KW-1185">Reference proteome</keyword>
<keyword evidence="1" id="KW-0732">Signal</keyword>
<reference evidence="2 3" key="1">
    <citation type="submission" date="2021-03" db="EMBL/GenBank/DDBJ databases">
        <title>Sequencing the genomes of 1000 actinobacteria strains.</title>
        <authorList>
            <person name="Klenk H.-P."/>
        </authorList>
    </citation>
    <scope>NUCLEOTIDE SEQUENCE [LARGE SCALE GENOMIC DNA]</scope>
    <source>
        <strain evidence="2 3">DSM 46670</strain>
    </source>
</reference>
<evidence type="ECO:0000313" key="3">
    <source>
        <dbReference type="Proteomes" id="UP001519332"/>
    </source>
</evidence>
<evidence type="ECO:0000313" key="2">
    <source>
        <dbReference type="EMBL" id="MBP2324950.1"/>
    </source>
</evidence>
<accession>A0ABS4TLW1</accession>
<comment type="caution">
    <text evidence="2">The sequence shown here is derived from an EMBL/GenBank/DDBJ whole genome shotgun (WGS) entry which is preliminary data.</text>
</comment>
<protein>
    <submittedName>
        <fullName evidence="2">Uncharacterized protein</fullName>
    </submittedName>
</protein>
<proteinExistence type="predicted"/>
<name>A0ABS4TLW1_9PSEU</name>
<dbReference type="RefSeq" id="WP_209642210.1">
    <property type="nucleotide sequence ID" value="NZ_JAGINW010000001.1"/>
</dbReference>
<gene>
    <name evidence="2" type="ORF">JOF56_005335</name>
</gene>